<feature type="region of interest" description="Disordered" evidence="1">
    <location>
        <begin position="1"/>
        <end position="58"/>
    </location>
</feature>
<organism evidence="2 3">
    <name type="scientific">Paramagnetospirillum magnetotacticum MS-1</name>
    <dbReference type="NCBI Taxonomy" id="272627"/>
    <lineage>
        <taxon>Bacteria</taxon>
        <taxon>Pseudomonadati</taxon>
        <taxon>Pseudomonadota</taxon>
        <taxon>Alphaproteobacteria</taxon>
        <taxon>Rhodospirillales</taxon>
        <taxon>Magnetospirillaceae</taxon>
        <taxon>Paramagnetospirillum</taxon>
    </lineage>
</organism>
<sequence length="73" mass="8168">MEPPGGRERPYARRPLVSRSRARAPKAGTHIEEKEERADITKEPTRRLKPRNPGTELTIPGWLAAAGWHSSVS</sequence>
<comment type="caution">
    <text evidence="2">The sequence shown here is derived from an EMBL/GenBank/DDBJ whole genome shotgun (WGS) entry which is preliminary data.</text>
</comment>
<feature type="compositionally biased region" description="Basic and acidic residues" evidence="1">
    <location>
        <begin position="29"/>
        <end position="46"/>
    </location>
</feature>
<gene>
    <name evidence="2" type="ORF">CCC_03281</name>
</gene>
<reference evidence="2 3" key="1">
    <citation type="submission" date="2015-01" db="EMBL/GenBank/DDBJ databases">
        <title>Genome Sequence of Magnetospirillum magnetotacticum Strain MS-1.</title>
        <authorList>
            <person name="Marinov G.K."/>
            <person name="Smalley M.D."/>
            <person name="DeSalvo G."/>
        </authorList>
    </citation>
    <scope>NUCLEOTIDE SEQUENCE [LARGE SCALE GENOMIC DNA]</scope>
    <source>
        <strain evidence="2 3">MS-1</strain>
    </source>
</reference>
<dbReference type="AlphaFoldDB" id="A0A0C2Z012"/>
<feature type="compositionally biased region" description="Basic and acidic residues" evidence="1">
    <location>
        <begin position="1"/>
        <end position="11"/>
    </location>
</feature>
<protein>
    <submittedName>
        <fullName evidence="2">Uncharacterized protein</fullName>
    </submittedName>
</protein>
<accession>A0A0C2Z012</accession>
<keyword evidence="3" id="KW-1185">Reference proteome</keyword>
<evidence type="ECO:0000313" key="2">
    <source>
        <dbReference type="EMBL" id="KIM00679.1"/>
    </source>
</evidence>
<name>A0A0C2Z012_PARME</name>
<evidence type="ECO:0000313" key="3">
    <source>
        <dbReference type="Proteomes" id="UP000031971"/>
    </source>
</evidence>
<proteinExistence type="predicted"/>
<dbReference type="EMBL" id="JXSL01000009">
    <property type="protein sequence ID" value="KIM00679.1"/>
    <property type="molecule type" value="Genomic_DNA"/>
</dbReference>
<evidence type="ECO:0000256" key="1">
    <source>
        <dbReference type="SAM" id="MobiDB-lite"/>
    </source>
</evidence>
<dbReference type="STRING" id="272627.CCC_03281"/>
<dbReference type="Proteomes" id="UP000031971">
    <property type="component" value="Unassembled WGS sequence"/>
</dbReference>